<dbReference type="GO" id="GO:0005634">
    <property type="term" value="C:nucleus"/>
    <property type="evidence" value="ECO:0007669"/>
    <property type="project" value="UniProtKB-SubCell"/>
</dbReference>
<keyword evidence="4" id="KW-0238">DNA-binding</keyword>
<keyword evidence="6" id="KW-0539">Nucleus</keyword>
<dbReference type="Pfam" id="PF11951">
    <property type="entry name" value="Fungal_trans_2"/>
    <property type="match status" value="1"/>
</dbReference>
<evidence type="ECO:0000256" key="6">
    <source>
        <dbReference type="ARBA" id="ARBA00023242"/>
    </source>
</evidence>
<keyword evidence="2" id="KW-0862">Zinc</keyword>
<dbReference type="Proteomes" id="UP000803844">
    <property type="component" value="Unassembled WGS sequence"/>
</dbReference>
<evidence type="ECO:0000256" key="5">
    <source>
        <dbReference type="ARBA" id="ARBA00023163"/>
    </source>
</evidence>
<evidence type="ECO:0000256" key="3">
    <source>
        <dbReference type="ARBA" id="ARBA00023015"/>
    </source>
</evidence>
<name>A0A9P5CNJ9_CRYP1</name>
<comment type="caution">
    <text evidence="8">The sequence shown here is derived from an EMBL/GenBank/DDBJ whole genome shotgun (WGS) entry which is preliminary data.</text>
</comment>
<dbReference type="GO" id="GO:0000976">
    <property type="term" value="F:transcription cis-regulatory region binding"/>
    <property type="evidence" value="ECO:0007669"/>
    <property type="project" value="TreeGrafter"/>
</dbReference>
<evidence type="ECO:0000256" key="4">
    <source>
        <dbReference type="ARBA" id="ARBA00023125"/>
    </source>
</evidence>
<keyword evidence="3" id="KW-0805">Transcription regulation</keyword>
<feature type="compositionally biased region" description="Low complexity" evidence="7">
    <location>
        <begin position="456"/>
        <end position="466"/>
    </location>
</feature>
<dbReference type="AlphaFoldDB" id="A0A9P5CNJ9"/>
<evidence type="ECO:0000313" key="8">
    <source>
        <dbReference type="EMBL" id="KAF3765213.1"/>
    </source>
</evidence>
<feature type="compositionally biased region" description="Acidic residues" evidence="7">
    <location>
        <begin position="353"/>
        <end position="362"/>
    </location>
</feature>
<keyword evidence="5" id="KW-0804">Transcription</keyword>
<sequence>MSPDYVRTGRVFREERWSSAHHLVYLRHVCQGYVPTPASSSGLSSFSSKTSRPKCAVVEGQPPVDDSTENETAQLPQIGEKALLNRPFSRFDNVTTGFSSSLPIPKAGHPLVMDPSLMTPRAISLIPPGVVDPSDRATVELYFSRHPWELVMSSEFVSEMNANVLAVLQQNPQATVDSLSAIGHSYIADSPLAVLNYRARILSTLRSMELSEYSLEEMLLMLLGLCAVELVDCKPNNNPETTIPAIIANSAALLSHWVSTGREVSSLARYFIRALARQDMIISLFHLRRLSIPTEVWLDETARTTADRLMGYTTTLMPLLGELCELAEDMRGLLQAGPVESQQQQQQQQQHEGEDEDEDELETSQLMLDISSHMNSSNGTSYYDFDLESPHHLVDFADYMQRAEDLRRRIELWKPTLAHGLSFRRSRRFLSQAACYRAGALLYLFRLLNPPHPYNNNSTNINTNNNEPPPPPPSSFSSSSIVDEEATAKAHEILMSTVAAAHSPDEVKMLLWPVFLAACELSKEEDRQAVLDVFDAIMSQRKTATVQRSRAFILNRVWPARDEGREWNWMVLAQQYPSECLPI</sequence>
<proteinExistence type="predicted"/>
<protein>
    <submittedName>
        <fullName evidence="8">Uncharacterized protein</fullName>
    </submittedName>
</protein>
<dbReference type="PANTHER" id="PTHR37534:SF7">
    <property type="entry name" value="TRANSCRIPTIONAL ACTIVATOR PROTEIN UGA3"/>
    <property type="match status" value="1"/>
</dbReference>
<organism evidence="8 9">
    <name type="scientific">Cryphonectria parasitica (strain ATCC 38755 / EP155)</name>
    <dbReference type="NCBI Taxonomy" id="660469"/>
    <lineage>
        <taxon>Eukaryota</taxon>
        <taxon>Fungi</taxon>
        <taxon>Dikarya</taxon>
        <taxon>Ascomycota</taxon>
        <taxon>Pezizomycotina</taxon>
        <taxon>Sordariomycetes</taxon>
        <taxon>Sordariomycetidae</taxon>
        <taxon>Diaporthales</taxon>
        <taxon>Cryphonectriaceae</taxon>
        <taxon>Cryphonectria-Endothia species complex</taxon>
        <taxon>Cryphonectria</taxon>
    </lineage>
</organism>
<feature type="region of interest" description="Disordered" evidence="7">
    <location>
        <begin position="456"/>
        <end position="481"/>
    </location>
</feature>
<dbReference type="RefSeq" id="XP_040776174.1">
    <property type="nucleotide sequence ID" value="XM_040925339.1"/>
</dbReference>
<dbReference type="OrthoDB" id="648861at2759"/>
<gene>
    <name evidence="8" type="ORF">M406DRAFT_70291</name>
</gene>
<reference evidence="8" key="1">
    <citation type="journal article" date="2020" name="Phytopathology">
        <title>Genome sequence of the chestnut blight fungus Cryphonectria parasitica EP155: A fundamental resource for an archetypical invasive plant pathogen.</title>
        <authorList>
            <person name="Crouch J.A."/>
            <person name="Dawe A."/>
            <person name="Aerts A."/>
            <person name="Barry K."/>
            <person name="Churchill A.C.L."/>
            <person name="Grimwood J."/>
            <person name="Hillman B."/>
            <person name="Milgroom M.G."/>
            <person name="Pangilinan J."/>
            <person name="Smith M."/>
            <person name="Salamov A."/>
            <person name="Schmutz J."/>
            <person name="Yadav J."/>
            <person name="Grigoriev I.V."/>
            <person name="Nuss D."/>
        </authorList>
    </citation>
    <scope>NUCLEOTIDE SEQUENCE</scope>
    <source>
        <strain evidence="8">EP155</strain>
    </source>
</reference>
<feature type="region of interest" description="Disordered" evidence="7">
    <location>
        <begin position="337"/>
        <end position="362"/>
    </location>
</feature>
<dbReference type="InterPro" id="IPR021858">
    <property type="entry name" value="Fun_TF"/>
</dbReference>
<dbReference type="GO" id="GO:0045944">
    <property type="term" value="P:positive regulation of transcription by RNA polymerase II"/>
    <property type="evidence" value="ECO:0007669"/>
    <property type="project" value="TreeGrafter"/>
</dbReference>
<dbReference type="GeneID" id="63842468"/>
<comment type="subcellular location">
    <subcellularLocation>
        <location evidence="1">Nucleus</location>
    </subcellularLocation>
</comment>
<dbReference type="PANTHER" id="PTHR37534">
    <property type="entry name" value="TRANSCRIPTIONAL ACTIVATOR PROTEIN UGA3"/>
    <property type="match status" value="1"/>
</dbReference>
<evidence type="ECO:0000313" key="9">
    <source>
        <dbReference type="Proteomes" id="UP000803844"/>
    </source>
</evidence>
<evidence type="ECO:0000256" key="2">
    <source>
        <dbReference type="ARBA" id="ARBA00022833"/>
    </source>
</evidence>
<accession>A0A9P5CNJ9</accession>
<dbReference type="GO" id="GO:0003700">
    <property type="term" value="F:DNA-binding transcription factor activity"/>
    <property type="evidence" value="ECO:0007669"/>
    <property type="project" value="TreeGrafter"/>
</dbReference>
<evidence type="ECO:0000256" key="7">
    <source>
        <dbReference type="SAM" id="MobiDB-lite"/>
    </source>
</evidence>
<dbReference type="EMBL" id="MU032348">
    <property type="protein sequence ID" value="KAF3765213.1"/>
    <property type="molecule type" value="Genomic_DNA"/>
</dbReference>
<evidence type="ECO:0000256" key="1">
    <source>
        <dbReference type="ARBA" id="ARBA00004123"/>
    </source>
</evidence>
<keyword evidence="9" id="KW-1185">Reference proteome</keyword>